<evidence type="ECO:0008006" key="4">
    <source>
        <dbReference type="Google" id="ProtNLM"/>
    </source>
</evidence>
<protein>
    <recommendedName>
        <fullName evidence="4">DUF4595 domain-containing protein</fullName>
    </recommendedName>
</protein>
<evidence type="ECO:0000256" key="1">
    <source>
        <dbReference type="SAM" id="SignalP"/>
    </source>
</evidence>
<evidence type="ECO:0000313" key="3">
    <source>
        <dbReference type="Proteomes" id="UP001073122"/>
    </source>
</evidence>
<organism evidence="2 3">
    <name type="scientific">Chryseobacterium formosus</name>
    <dbReference type="NCBI Taxonomy" id="1537363"/>
    <lineage>
        <taxon>Bacteria</taxon>
        <taxon>Pseudomonadati</taxon>
        <taxon>Bacteroidota</taxon>
        <taxon>Flavobacteriia</taxon>
        <taxon>Flavobacteriales</taxon>
        <taxon>Weeksellaceae</taxon>
        <taxon>Chryseobacterium group</taxon>
        <taxon>Chryseobacterium</taxon>
    </lineage>
</organism>
<feature type="signal peptide" evidence="1">
    <location>
        <begin position="1"/>
        <end position="24"/>
    </location>
</feature>
<keyword evidence="1" id="KW-0732">Signal</keyword>
<sequence>MNSKILTFLLLAFVFFFNNSCSNGDEVQTTPTNTSLQNPAQNSNKILKFIKSFNYSNPTHYFQSSNGKVNLWNTSYNASYNAVIHSVTYNSMGKIDKISISNSSSINYYEAQFKYENNLLSEIVYLHKDTSGNFLLNTSYTVQYKNSKIYRLIRTTYNTPQDYINDTLNNCNITELEFSNENVTKASFITGQYSRATGVINAESYAYFKRLYTYNNSIINPYSTFPIEFQVYLAQASLENSEYNADYFSKNAKNSITTHVNESLFSSYSFNYETDASLNGLPNKIDSNNGNFGSKATFEYDFY</sequence>
<dbReference type="Proteomes" id="UP001073122">
    <property type="component" value="Unassembled WGS sequence"/>
</dbReference>
<evidence type="ECO:0000313" key="2">
    <source>
        <dbReference type="EMBL" id="MCX8522926.1"/>
    </source>
</evidence>
<keyword evidence="3" id="KW-1185">Reference proteome</keyword>
<proteinExistence type="predicted"/>
<accession>A0ABT3XP62</accession>
<comment type="caution">
    <text evidence="2">The sequence shown here is derived from an EMBL/GenBank/DDBJ whole genome shotgun (WGS) entry which is preliminary data.</text>
</comment>
<dbReference type="RefSeq" id="WP_267264248.1">
    <property type="nucleotide sequence ID" value="NZ_JAOVZW010000002.1"/>
</dbReference>
<gene>
    <name evidence="2" type="ORF">OF897_03190</name>
</gene>
<name>A0ABT3XP62_9FLAO</name>
<reference evidence="2" key="1">
    <citation type="submission" date="2022-10" db="EMBL/GenBank/DDBJ databases">
        <title>Chryseobacterium sp. nov., a novel bacterial species.</title>
        <authorList>
            <person name="Cao Y."/>
        </authorList>
    </citation>
    <scope>NUCLEOTIDE SEQUENCE</scope>
    <source>
        <strain evidence="2">CCTCC AB2015118</strain>
    </source>
</reference>
<feature type="chain" id="PRO_5046000050" description="DUF4595 domain-containing protein" evidence="1">
    <location>
        <begin position="25"/>
        <end position="303"/>
    </location>
</feature>
<dbReference type="EMBL" id="JAOVZW010000002">
    <property type="protein sequence ID" value="MCX8522926.1"/>
    <property type="molecule type" value="Genomic_DNA"/>
</dbReference>